<reference evidence="11 12" key="1">
    <citation type="journal article" date="2016" name="BMC Genomics">
        <title>Combined genomic and structural analyses of a cultured magnetotactic bacterium reveals its niche adaptation to a dynamic environment.</title>
        <authorList>
            <person name="Araujo A.C."/>
            <person name="Morillo V."/>
            <person name="Cypriano J."/>
            <person name="Teixeira L.C."/>
            <person name="Leao P."/>
            <person name="Lyra S."/>
            <person name="Almeida L.G."/>
            <person name="Bazylinski D.A."/>
            <person name="Vasconcellos A.T."/>
            <person name="Abreu F."/>
            <person name="Lins U."/>
        </authorList>
    </citation>
    <scope>NUCLEOTIDE SEQUENCE [LARGE SCALE GENOMIC DNA]</scope>
    <source>
        <strain evidence="11 12">IT-1</strain>
    </source>
</reference>
<evidence type="ECO:0000256" key="3">
    <source>
        <dbReference type="ARBA" id="ARBA00022475"/>
    </source>
</evidence>
<evidence type="ECO:0000259" key="10">
    <source>
        <dbReference type="Pfam" id="PF04290"/>
    </source>
</evidence>
<comment type="similarity">
    <text evidence="8 9">Belongs to the TRAP transporter small permease family.</text>
</comment>
<evidence type="ECO:0000256" key="7">
    <source>
        <dbReference type="ARBA" id="ARBA00023136"/>
    </source>
</evidence>
<dbReference type="EMBL" id="LVJN01000019">
    <property type="protein sequence ID" value="OSM04281.1"/>
    <property type="molecule type" value="Genomic_DNA"/>
</dbReference>
<evidence type="ECO:0000256" key="2">
    <source>
        <dbReference type="ARBA" id="ARBA00022448"/>
    </source>
</evidence>
<dbReference type="AlphaFoldDB" id="A0A1Y2K761"/>
<keyword evidence="6 9" id="KW-1133">Transmembrane helix</keyword>
<evidence type="ECO:0000256" key="1">
    <source>
        <dbReference type="ARBA" id="ARBA00004429"/>
    </source>
</evidence>
<keyword evidence="12" id="KW-1185">Reference proteome</keyword>
<feature type="transmembrane region" description="Helical" evidence="9">
    <location>
        <begin position="131"/>
        <end position="150"/>
    </location>
</feature>
<proteinExistence type="inferred from homology"/>
<comment type="subcellular location">
    <subcellularLocation>
        <location evidence="1 9">Cell inner membrane</location>
        <topology evidence="1 9">Multi-pass membrane protein</topology>
    </subcellularLocation>
</comment>
<evidence type="ECO:0000313" key="11">
    <source>
        <dbReference type="EMBL" id="OSM04281.1"/>
    </source>
</evidence>
<dbReference type="Pfam" id="PF04290">
    <property type="entry name" value="DctQ"/>
    <property type="match status" value="1"/>
</dbReference>
<dbReference type="InterPro" id="IPR055348">
    <property type="entry name" value="DctQ"/>
</dbReference>
<evidence type="ECO:0000256" key="4">
    <source>
        <dbReference type="ARBA" id="ARBA00022519"/>
    </source>
</evidence>
<dbReference type="GO" id="GO:0022857">
    <property type="term" value="F:transmembrane transporter activity"/>
    <property type="evidence" value="ECO:0007669"/>
    <property type="project" value="UniProtKB-UniRule"/>
</dbReference>
<dbReference type="PANTHER" id="PTHR35011:SF4">
    <property type="entry name" value="SLL1102 PROTEIN"/>
    <property type="match status" value="1"/>
</dbReference>
<dbReference type="RefSeq" id="WP_241893458.1">
    <property type="nucleotide sequence ID" value="NZ_LVJN01000019.1"/>
</dbReference>
<organism evidence="11 12">
    <name type="scientific">Magnetofaba australis IT-1</name>
    <dbReference type="NCBI Taxonomy" id="1434232"/>
    <lineage>
        <taxon>Bacteria</taxon>
        <taxon>Pseudomonadati</taxon>
        <taxon>Pseudomonadota</taxon>
        <taxon>Magnetococcia</taxon>
        <taxon>Magnetococcales</taxon>
        <taxon>Magnetococcaceae</taxon>
        <taxon>Magnetofaba</taxon>
    </lineage>
</organism>
<dbReference type="InterPro" id="IPR007387">
    <property type="entry name" value="TRAP_DctQ"/>
</dbReference>
<evidence type="ECO:0000256" key="6">
    <source>
        <dbReference type="ARBA" id="ARBA00022989"/>
    </source>
</evidence>
<dbReference type="PANTHER" id="PTHR35011">
    <property type="entry name" value="2,3-DIKETO-L-GULONATE TRAP TRANSPORTER SMALL PERMEASE PROTEIN YIAM"/>
    <property type="match status" value="1"/>
</dbReference>
<evidence type="ECO:0000256" key="8">
    <source>
        <dbReference type="ARBA" id="ARBA00038436"/>
    </source>
</evidence>
<keyword evidence="3" id="KW-1003">Cell membrane</keyword>
<evidence type="ECO:0000256" key="5">
    <source>
        <dbReference type="ARBA" id="ARBA00022692"/>
    </source>
</evidence>
<accession>A0A1Y2K761</accession>
<keyword evidence="2 9" id="KW-0813">Transport</keyword>
<protein>
    <recommendedName>
        <fullName evidence="9">TRAP transporter small permease protein</fullName>
    </recommendedName>
</protein>
<feature type="transmembrane region" description="Helical" evidence="9">
    <location>
        <begin position="12"/>
        <end position="35"/>
    </location>
</feature>
<dbReference type="Proteomes" id="UP000194003">
    <property type="component" value="Unassembled WGS sequence"/>
</dbReference>
<dbReference type="STRING" id="1434232.MAIT1_04152"/>
<dbReference type="GO" id="GO:0005886">
    <property type="term" value="C:plasma membrane"/>
    <property type="evidence" value="ECO:0007669"/>
    <property type="project" value="UniProtKB-SubCell"/>
</dbReference>
<gene>
    <name evidence="11" type="ORF">MAIT1_04152</name>
</gene>
<name>A0A1Y2K761_9PROT</name>
<keyword evidence="5 9" id="KW-0812">Transmembrane</keyword>
<sequence>MTDWLDGLSQRIGQAASWLTLGMTLTAFVIVVLRYQFDFGSIALQESVIYMHGALFMLGASYALKQDAHVRVDLIYRLLSPRGRAWVDLLGTLLLLLPTMGFLLYICFEYVAAAWRVMEGSPDAGGLNGVWAFKTLLLIMPVLVALQGVAQMRKAWRVIRFGAVESDADASADAHSEEA</sequence>
<feature type="domain" description="Tripartite ATP-independent periplasmic transporters DctQ component" evidence="10">
    <location>
        <begin position="23"/>
        <end position="157"/>
    </location>
</feature>
<keyword evidence="7 9" id="KW-0472">Membrane</keyword>
<feature type="transmembrane region" description="Helical" evidence="9">
    <location>
        <begin position="85"/>
        <end position="111"/>
    </location>
</feature>
<evidence type="ECO:0000256" key="9">
    <source>
        <dbReference type="RuleBase" id="RU369079"/>
    </source>
</evidence>
<keyword evidence="4 9" id="KW-0997">Cell inner membrane</keyword>
<comment type="caution">
    <text evidence="11">The sequence shown here is derived from an EMBL/GenBank/DDBJ whole genome shotgun (WGS) entry which is preliminary data.</text>
</comment>
<comment type="function">
    <text evidence="9">Part of the tripartite ATP-independent periplasmic (TRAP) transport system.</text>
</comment>
<feature type="transmembrane region" description="Helical" evidence="9">
    <location>
        <begin position="47"/>
        <end position="64"/>
    </location>
</feature>
<comment type="subunit">
    <text evidence="9">The complex comprises the extracytoplasmic solute receptor protein and the two transmembrane proteins.</text>
</comment>
<evidence type="ECO:0000313" key="12">
    <source>
        <dbReference type="Proteomes" id="UP000194003"/>
    </source>
</evidence>